<keyword evidence="1" id="KW-0479">Metal-binding</keyword>
<dbReference type="InterPro" id="IPR000994">
    <property type="entry name" value="Pept_M24"/>
</dbReference>
<organism evidence="6 7">
    <name type="scientific">Faecalicatena orotica</name>
    <dbReference type="NCBI Taxonomy" id="1544"/>
    <lineage>
        <taxon>Bacteria</taxon>
        <taxon>Bacillati</taxon>
        <taxon>Bacillota</taxon>
        <taxon>Clostridia</taxon>
        <taxon>Lachnospirales</taxon>
        <taxon>Lachnospiraceae</taxon>
        <taxon>Faecalicatena</taxon>
    </lineage>
</organism>
<dbReference type="Proteomes" id="UP000245845">
    <property type="component" value="Unassembled WGS sequence"/>
</dbReference>
<dbReference type="Pfam" id="PF00557">
    <property type="entry name" value="Peptidase_M24"/>
    <property type="match status" value="1"/>
</dbReference>
<dbReference type="Pfam" id="PF01321">
    <property type="entry name" value="Creatinase_N"/>
    <property type="match status" value="1"/>
</dbReference>
<dbReference type="Gene3D" id="3.90.230.10">
    <property type="entry name" value="Creatinase/methionine aminopeptidase superfamily"/>
    <property type="match status" value="1"/>
</dbReference>
<gene>
    <name evidence="6" type="ORF">A8806_101646</name>
</gene>
<dbReference type="PANTHER" id="PTHR43763:SF6">
    <property type="entry name" value="XAA-PRO AMINOPEPTIDASE 1"/>
    <property type="match status" value="1"/>
</dbReference>
<feature type="domain" description="Peptidase M24 C-terminal" evidence="5">
    <location>
        <begin position="540"/>
        <end position="599"/>
    </location>
</feature>
<comment type="caution">
    <text evidence="6">The sequence shown here is derived from an EMBL/GenBank/DDBJ whole genome shotgun (WGS) entry which is preliminary data.</text>
</comment>
<keyword evidence="7" id="KW-1185">Reference proteome</keyword>
<dbReference type="InterPro" id="IPR032416">
    <property type="entry name" value="Peptidase_M24_C"/>
</dbReference>
<name>A0A2Y9C4C7_9FIRM</name>
<keyword evidence="6" id="KW-0645">Protease</keyword>
<dbReference type="Gene3D" id="3.40.350.10">
    <property type="entry name" value="Creatinase/prolidase N-terminal domain"/>
    <property type="match status" value="2"/>
</dbReference>
<accession>A0A2Y9C4C7</accession>
<reference evidence="6 7" key="1">
    <citation type="submission" date="2018-05" db="EMBL/GenBank/DDBJ databases">
        <title>The Hungate 1000. A catalogue of reference genomes from the rumen microbiome.</title>
        <authorList>
            <person name="Kelly W."/>
        </authorList>
    </citation>
    <scope>NUCLEOTIDE SEQUENCE [LARGE SCALE GENOMIC DNA]</scope>
    <source>
        <strain evidence="6 7">NLAE-zl-C242</strain>
    </source>
</reference>
<proteinExistence type="predicted"/>
<dbReference type="Pfam" id="PF16189">
    <property type="entry name" value="Creatinase_N_2"/>
    <property type="match status" value="1"/>
</dbReference>
<feature type="domain" description="Creatinase N-terminal" evidence="4">
    <location>
        <begin position="8"/>
        <end position="129"/>
    </location>
</feature>
<dbReference type="SUPFAM" id="SSF53092">
    <property type="entry name" value="Creatinase/prolidase N-terminal domain"/>
    <property type="match status" value="1"/>
</dbReference>
<dbReference type="GO" id="GO:0004177">
    <property type="term" value="F:aminopeptidase activity"/>
    <property type="evidence" value="ECO:0007669"/>
    <property type="project" value="UniProtKB-KW"/>
</dbReference>
<dbReference type="SUPFAM" id="SSF55920">
    <property type="entry name" value="Creatinase/aminopeptidase"/>
    <property type="match status" value="1"/>
</dbReference>
<dbReference type="EMBL" id="QGDL01000001">
    <property type="protein sequence ID" value="PWJ32358.1"/>
    <property type="molecule type" value="Genomic_DNA"/>
</dbReference>
<evidence type="ECO:0000259" key="3">
    <source>
        <dbReference type="Pfam" id="PF00557"/>
    </source>
</evidence>
<feature type="domain" description="Peptidase M24" evidence="3">
    <location>
        <begin position="310"/>
        <end position="531"/>
    </location>
</feature>
<dbReference type="OrthoDB" id="9806388at2"/>
<dbReference type="InterPro" id="IPR050422">
    <property type="entry name" value="X-Pro_aminopeptidase_P"/>
</dbReference>
<dbReference type="GO" id="GO:0005737">
    <property type="term" value="C:cytoplasm"/>
    <property type="evidence" value="ECO:0007669"/>
    <property type="project" value="UniProtKB-ARBA"/>
</dbReference>
<dbReference type="InterPro" id="IPR029149">
    <property type="entry name" value="Creatin/AminoP/Spt16_N"/>
</dbReference>
<sequence length="600" mass="68371">MSGKEHVSALRDLMRQEHVDAVYIGTADPHQSEGVATHWRAMQWFSGFTGTTGYCVITLEKAAFWSDGRYAAQMERELDSSVFELCNTSVQGTPGWMEWLVKNVGAGSVLSMDGEVLSIADFRKCRDYLKQYDVSIRHEVNYPGMLWNDRPDIPDAPVWELELPYAGESRKDKISRVRSAISDRNADCYLGCCLDDVAWLTNLRGGDHPIYPIFHGYLLITPKEVCLCMDEEKLSAAIRTHLEEDGISIFPRNEVFPLISRLTSGSRILMDPYKTSLKLFASVPKDVHIIEQMDIITYLKSRKNPTEQENIRTSNLKESAAIVRFIRHIYDRLETGTVTEYDLVRDLEIFRRMDPDYLMPANLAIIAYGPNAALPHYRPTEEIHSEVKKEGMLLFDICAHYKTGTTDITRVIPTGPCTEEMRTDYTLALKSNIALATQRFVYGMTGDVLDGVSKAVQWNHSRHFGHGTGHGMGYLLYVHEGPGKIITEFAPPFPYARQVPLDTGMLFSDEPGVYKPGRHGVRLENNLLVQEECVNEFGRFLKFETVTFCPFERSLILTGLLTKEETAWVDHYHEETYHKLSPYLNEEEKIWLGEKTQPLV</sequence>
<dbReference type="AlphaFoldDB" id="A0A2Y9C4C7"/>
<protein>
    <submittedName>
        <fullName evidence="6">Xaa-Pro aminopeptidase</fullName>
    </submittedName>
</protein>
<dbReference type="GO" id="GO:0046872">
    <property type="term" value="F:metal ion binding"/>
    <property type="evidence" value="ECO:0007669"/>
    <property type="project" value="UniProtKB-KW"/>
</dbReference>
<evidence type="ECO:0000256" key="1">
    <source>
        <dbReference type="ARBA" id="ARBA00022723"/>
    </source>
</evidence>
<evidence type="ECO:0000313" key="6">
    <source>
        <dbReference type="EMBL" id="PWJ32358.1"/>
    </source>
</evidence>
<evidence type="ECO:0000259" key="4">
    <source>
        <dbReference type="Pfam" id="PF01321"/>
    </source>
</evidence>
<dbReference type="InterPro" id="IPR000587">
    <property type="entry name" value="Creatinase_N"/>
</dbReference>
<dbReference type="InterPro" id="IPR036005">
    <property type="entry name" value="Creatinase/aminopeptidase-like"/>
</dbReference>
<keyword evidence="2" id="KW-0378">Hydrolase</keyword>
<dbReference type="RefSeq" id="WP_109729695.1">
    <property type="nucleotide sequence ID" value="NZ_BAAACK010000007.1"/>
</dbReference>
<evidence type="ECO:0000259" key="5">
    <source>
        <dbReference type="Pfam" id="PF16188"/>
    </source>
</evidence>
<evidence type="ECO:0000256" key="2">
    <source>
        <dbReference type="ARBA" id="ARBA00022801"/>
    </source>
</evidence>
<dbReference type="Pfam" id="PF16188">
    <property type="entry name" value="Peptidase_M24_C"/>
    <property type="match status" value="1"/>
</dbReference>
<evidence type="ECO:0000313" key="7">
    <source>
        <dbReference type="Proteomes" id="UP000245845"/>
    </source>
</evidence>
<dbReference type="PANTHER" id="PTHR43763">
    <property type="entry name" value="XAA-PRO AMINOPEPTIDASE 1"/>
    <property type="match status" value="1"/>
</dbReference>
<keyword evidence="6" id="KW-0031">Aminopeptidase</keyword>